<reference evidence="8 9" key="1">
    <citation type="submission" date="2014-10" db="EMBL/GenBank/DDBJ databases">
        <title>Draft genome of the hookworm Ancylostoma caninum.</title>
        <authorList>
            <person name="Mitreva M."/>
        </authorList>
    </citation>
    <scope>NUCLEOTIDE SEQUENCE [LARGE SCALE GENOMIC DNA]</scope>
    <source>
        <strain evidence="8 9">Baltimore</strain>
    </source>
</reference>
<gene>
    <name evidence="8" type="ORF">ANCCAN_13167</name>
</gene>
<keyword evidence="7" id="KW-0732">Signal</keyword>
<dbReference type="OrthoDB" id="5820030at2759"/>
<dbReference type="Proteomes" id="UP000252519">
    <property type="component" value="Unassembled WGS sequence"/>
</dbReference>
<dbReference type="GO" id="GO:0004984">
    <property type="term" value="F:olfactory receptor activity"/>
    <property type="evidence" value="ECO:0007669"/>
    <property type="project" value="TreeGrafter"/>
</dbReference>
<feature type="transmembrane region" description="Helical" evidence="6">
    <location>
        <begin position="127"/>
        <end position="149"/>
    </location>
</feature>
<feature type="transmembrane region" description="Helical" evidence="6">
    <location>
        <begin position="80"/>
        <end position="102"/>
    </location>
</feature>
<accession>A0A368G936</accession>
<evidence type="ECO:0000256" key="2">
    <source>
        <dbReference type="ARBA" id="ARBA00022692"/>
    </source>
</evidence>
<evidence type="ECO:0000313" key="8">
    <source>
        <dbReference type="EMBL" id="RCN40901.1"/>
    </source>
</evidence>
<sequence>MIIITNIAHSLFLGVLQGTHLIKIFTATEPCQILVPASFCYALRMPAVMCFDAHMTIHLSIVIERGIALRHLSTYESSTVVTGFALATFSFISALGIAVYTMRKYDFDARTFYCSGATKDTMFEVSITSYSIVAFEAIIIVMFGCIYHLNVRRSNVYDVRAKYQAKENLVVLRLLIPVVFFHFLVFFFFMAASAIASSIRNIFPTPTAFRVYLAAVYLVPVYTLGSPLIMWWILRRHRLSRSQHLLRISAKIKDENDIYFSNYAWNTR</sequence>
<feature type="chain" id="PRO_5017002132" description="G protein-coupled receptor" evidence="7">
    <location>
        <begin position="19"/>
        <end position="268"/>
    </location>
</feature>
<comment type="similarity">
    <text evidence="5">Belongs to the nematode receptor-like protein sra family.</text>
</comment>
<evidence type="ECO:0000256" key="4">
    <source>
        <dbReference type="ARBA" id="ARBA00023136"/>
    </source>
</evidence>
<protein>
    <recommendedName>
        <fullName evidence="10">G protein-coupled receptor</fullName>
    </recommendedName>
</protein>
<name>A0A368G936_ANCCA</name>
<keyword evidence="9" id="KW-1185">Reference proteome</keyword>
<dbReference type="PANTHER" id="PTHR31357">
    <property type="entry name" value="SERPENTINE RECEPTOR CLASS ALPHA-10"/>
    <property type="match status" value="1"/>
</dbReference>
<evidence type="ECO:0000256" key="6">
    <source>
        <dbReference type="SAM" id="Phobius"/>
    </source>
</evidence>
<organism evidence="8 9">
    <name type="scientific">Ancylostoma caninum</name>
    <name type="common">Dog hookworm</name>
    <dbReference type="NCBI Taxonomy" id="29170"/>
    <lineage>
        <taxon>Eukaryota</taxon>
        <taxon>Metazoa</taxon>
        <taxon>Ecdysozoa</taxon>
        <taxon>Nematoda</taxon>
        <taxon>Chromadorea</taxon>
        <taxon>Rhabditida</taxon>
        <taxon>Rhabditina</taxon>
        <taxon>Rhabditomorpha</taxon>
        <taxon>Strongyloidea</taxon>
        <taxon>Ancylostomatidae</taxon>
        <taxon>Ancylostomatinae</taxon>
        <taxon>Ancylostoma</taxon>
    </lineage>
</organism>
<dbReference type="AlphaFoldDB" id="A0A368G936"/>
<comment type="caution">
    <text evidence="8">The sequence shown here is derived from an EMBL/GenBank/DDBJ whole genome shotgun (WGS) entry which is preliminary data.</text>
</comment>
<proteinExistence type="inferred from homology"/>
<dbReference type="InterPro" id="IPR051080">
    <property type="entry name" value="Nematode_rcpt-like_serp_alpha"/>
</dbReference>
<dbReference type="GO" id="GO:0016020">
    <property type="term" value="C:membrane"/>
    <property type="evidence" value="ECO:0007669"/>
    <property type="project" value="UniProtKB-SubCell"/>
</dbReference>
<feature type="transmembrane region" description="Helical" evidence="6">
    <location>
        <begin position="170"/>
        <end position="199"/>
    </location>
</feature>
<keyword evidence="4 6" id="KW-0472">Membrane</keyword>
<evidence type="ECO:0000313" key="9">
    <source>
        <dbReference type="Proteomes" id="UP000252519"/>
    </source>
</evidence>
<feature type="transmembrane region" description="Helical" evidence="6">
    <location>
        <begin position="211"/>
        <end position="234"/>
    </location>
</feature>
<feature type="signal peptide" evidence="7">
    <location>
        <begin position="1"/>
        <end position="18"/>
    </location>
</feature>
<evidence type="ECO:0000256" key="3">
    <source>
        <dbReference type="ARBA" id="ARBA00022989"/>
    </source>
</evidence>
<dbReference type="InterPro" id="IPR019408">
    <property type="entry name" value="7TM_GPCR_serpentine_rcpt_Srab"/>
</dbReference>
<comment type="subcellular location">
    <subcellularLocation>
        <location evidence="1">Membrane</location>
        <topology evidence="1">Multi-pass membrane protein</topology>
    </subcellularLocation>
</comment>
<evidence type="ECO:0000256" key="1">
    <source>
        <dbReference type="ARBA" id="ARBA00004141"/>
    </source>
</evidence>
<keyword evidence="3 6" id="KW-1133">Transmembrane helix</keyword>
<keyword evidence="2 6" id="KW-0812">Transmembrane</keyword>
<evidence type="ECO:0000256" key="7">
    <source>
        <dbReference type="SAM" id="SignalP"/>
    </source>
</evidence>
<evidence type="ECO:0000256" key="5">
    <source>
        <dbReference type="ARBA" id="ARBA00037994"/>
    </source>
</evidence>
<dbReference type="EMBL" id="JOJR01000260">
    <property type="protein sequence ID" value="RCN40901.1"/>
    <property type="molecule type" value="Genomic_DNA"/>
</dbReference>
<dbReference type="Pfam" id="PF10292">
    <property type="entry name" value="7TM_GPCR_Srab"/>
    <property type="match status" value="1"/>
</dbReference>
<evidence type="ECO:0008006" key="10">
    <source>
        <dbReference type="Google" id="ProtNLM"/>
    </source>
</evidence>
<dbReference type="PANTHER" id="PTHR31357:SF5">
    <property type="entry name" value="SERPENTINE RECEPTOR CLASS ALPHA-1-RELATED"/>
    <property type="match status" value="1"/>
</dbReference>